<dbReference type="PANTHER" id="PTHR47186:SF20">
    <property type="entry name" value="DISEASE RESISTANCE PROTEIN RPS5-LIKE"/>
    <property type="match status" value="1"/>
</dbReference>
<evidence type="ECO:0000259" key="1">
    <source>
        <dbReference type="Pfam" id="PF23247"/>
    </source>
</evidence>
<dbReference type="SUPFAM" id="SSF52058">
    <property type="entry name" value="L domain-like"/>
    <property type="match status" value="1"/>
</dbReference>
<dbReference type="PANTHER" id="PTHR47186">
    <property type="entry name" value="LEUCINE-RICH REPEAT-CONTAINING PROTEIN 57"/>
    <property type="match status" value="1"/>
</dbReference>
<dbReference type="InterPro" id="IPR057135">
    <property type="entry name" value="At4g27190-like_LRR"/>
</dbReference>
<accession>A0A127AUR2</accession>
<sequence length="423" mass="48710">MLLAQNKDLVRIPDSFFSYMHVLRLLDLSYTGIENLPNSISTLENLAALYLKHCERLWYVPSVAKLHELRELDLRHTSIQHVPEGMEMLINLRYLNLYVQDLEFPIGILPKLSCLEYFRLWRGSKTLKVKGEELVGLRKIEKIEIQLYSLSSLNSFVGSLNGRVLRKYFLQLGEEDLHRPGDFRKVVRVVDYGIGEEGVEDSLLLPIDVEYLSIERSHNFKSLSYVSLQKKGKDCPRMVSSSHTTPQPIPLCAFSRLTFLKIQGCPDLKNLFMPGLLLQLQNLEEVLIYDCPQMEQILALEVKDRNVGMGEASSSNHFAMKNEDVAMTFTLPNLRNLCLSELPELKSICRWLVYCPSLIYMTVNGCPNLKRLPLGLPMVDGELFPLPNLEQIYVQDEKWWESLEWDQPGSKIALQPFCKFLHC</sequence>
<protein>
    <submittedName>
        <fullName evidence="2">LRR-RLK</fullName>
    </submittedName>
</protein>
<dbReference type="Gene3D" id="3.80.10.10">
    <property type="entry name" value="Ribonuclease Inhibitor"/>
    <property type="match status" value="2"/>
</dbReference>
<organism evidence="2">
    <name type="scientific">Vernicia fordii</name>
    <name type="common">Tung</name>
    <name type="synonym">Aleurites fordii</name>
    <dbReference type="NCBI Taxonomy" id="73154"/>
    <lineage>
        <taxon>Eukaryota</taxon>
        <taxon>Viridiplantae</taxon>
        <taxon>Streptophyta</taxon>
        <taxon>Embryophyta</taxon>
        <taxon>Tracheophyta</taxon>
        <taxon>Spermatophyta</taxon>
        <taxon>Magnoliopsida</taxon>
        <taxon>eudicotyledons</taxon>
        <taxon>Gunneridae</taxon>
        <taxon>Pentapetalae</taxon>
        <taxon>rosids</taxon>
        <taxon>fabids</taxon>
        <taxon>Malpighiales</taxon>
        <taxon>Euphorbiaceae</taxon>
        <taxon>Crotonoideae</taxon>
        <taxon>Aleuritideae</taxon>
        <taxon>Vernicia</taxon>
    </lineage>
</organism>
<dbReference type="AlphaFoldDB" id="A0A127AUR2"/>
<proteinExistence type="evidence at transcript level"/>
<dbReference type="Pfam" id="PF13855">
    <property type="entry name" value="LRR_8"/>
    <property type="match status" value="1"/>
</dbReference>
<dbReference type="Pfam" id="PF23247">
    <property type="entry name" value="LRR_RPS2"/>
    <property type="match status" value="1"/>
</dbReference>
<evidence type="ECO:0000313" key="2">
    <source>
        <dbReference type="EMBL" id="AMM42908.1"/>
    </source>
</evidence>
<dbReference type="InterPro" id="IPR032675">
    <property type="entry name" value="LRR_dom_sf"/>
</dbReference>
<dbReference type="InterPro" id="IPR001611">
    <property type="entry name" value="Leu-rich_rpt"/>
</dbReference>
<name>A0A127AUR2_VERFO</name>
<reference evidence="2" key="1">
    <citation type="journal article" date="2015" name="Int J Genomics">
        <title>Genome-Wide Identification and Characterization of the LRR-RLK Gene Family in Two Vernicia Species.</title>
        <authorList>
            <person name="Zhu H."/>
            <person name="Wang Y."/>
            <person name="Yin H."/>
            <person name="Gao M."/>
            <person name="Zhang Q."/>
            <person name="Chen Y."/>
        </authorList>
    </citation>
    <scope>NUCLEOTIDE SEQUENCE</scope>
</reference>
<dbReference type="EMBL" id="KT805656">
    <property type="protein sequence ID" value="AMM42908.1"/>
    <property type="molecule type" value="mRNA"/>
</dbReference>
<feature type="domain" description="Disease resistance protein At4g27190-like leucine-rich repeats" evidence="1">
    <location>
        <begin position="247"/>
        <end position="372"/>
    </location>
</feature>